<evidence type="ECO:0000313" key="2">
    <source>
        <dbReference type="EMBL" id="BBY29224.1"/>
    </source>
</evidence>
<organism evidence="2 3">
    <name type="scientific">Mycolicibacterium sediminis</name>
    <dbReference type="NCBI Taxonomy" id="1286180"/>
    <lineage>
        <taxon>Bacteria</taxon>
        <taxon>Bacillati</taxon>
        <taxon>Actinomycetota</taxon>
        <taxon>Actinomycetes</taxon>
        <taxon>Mycobacteriales</taxon>
        <taxon>Mycobacteriaceae</taxon>
        <taxon>Mycolicibacterium</taxon>
    </lineage>
</organism>
<reference evidence="2 3" key="1">
    <citation type="journal article" date="2019" name="Emerg. Microbes Infect.">
        <title>Comprehensive subspecies identification of 175 nontuberculous mycobacteria species based on 7547 genomic profiles.</title>
        <authorList>
            <person name="Matsumoto Y."/>
            <person name="Kinjo T."/>
            <person name="Motooka D."/>
            <person name="Nabeya D."/>
            <person name="Jung N."/>
            <person name="Uechi K."/>
            <person name="Horii T."/>
            <person name="Iida T."/>
            <person name="Fujita J."/>
            <person name="Nakamura S."/>
        </authorList>
    </citation>
    <scope>NUCLEOTIDE SEQUENCE [LARGE SCALE GENOMIC DNA]</scope>
    <source>
        <strain evidence="2 3">JCM 17899</strain>
    </source>
</reference>
<protein>
    <submittedName>
        <fullName evidence="2">Alpha/beta hydrolase</fullName>
    </submittedName>
</protein>
<dbReference type="InterPro" id="IPR029058">
    <property type="entry name" value="AB_hydrolase_fold"/>
</dbReference>
<sequence length="261" mass="28101">MLEVIDKGSVTDSHPVPLLFVHGAWHAAWCWDEHFLDFFADAGYRAVAPSLRGHGASTSPKPLRACSIDDFVSDVAEVADGMPTPPVIIGHSLGGLVVQKYLESHDAPAGVLLGSIPPRGSGGSAVRWLRRHPWHFAKLSLTGRSLPYVSTPKLARERFFSPDTPADVVDRYASRLQEASTRAGFECFAAARPDPARIGTPLLVLGAEHDGATSRGEVLATARAYGTQAEFLPGLGHDVMLEPGWLAAAERIDSWLTGRHL</sequence>
<keyword evidence="3" id="KW-1185">Reference proteome</keyword>
<keyword evidence="2" id="KW-0378">Hydrolase</keyword>
<name>A0A7I7QSD8_9MYCO</name>
<gene>
    <name evidence="2" type="primary">mhpC</name>
    <name evidence="2" type="ORF">MSEDJ_33200</name>
</gene>
<dbReference type="InterPro" id="IPR000073">
    <property type="entry name" value="AB_hydrolase_1"/>
</dbReference>
<dbReference type="PANTHER" id="PTHR43194">
    <property type="entry name" value="HYDROLASE ALPHA/BETA FOLD FAMILY"/>
    <property type="match status" value="1"/>
</dbReference>
<dbReference type="KEGG" id="msei:MSEDJ_33200"/>
<dbReference type="InterPro" id="IPR050228">
    <property type="entry name" value="Carboxylesterase_BioH"/>
</dbReference>
<evidence type="ECO:0000313" key="3">
    <source>
        <dbReference type="Proteomes" id="UP000467193"/>
    </source>
</evidence>
<dbReference type="SUPFAM" id="SSF53474">
    <property type="entry name" value="alpha/beta-Hydrolases"/>
    <property type="match status" value="1"/>
</dbReference>
<dbReference type="Gene3D" id="3.40.50.1820">
    <property type="entry name" value="alpha/beta hydrolase"/>
    <property type="match status" value="1"/>
</dbReference>
<proteinExistence type="predicted"/>
<dbReference type="Proteomes" id="UP000467193">
    <property type="component" value="Chromosome"/>
</dbReference>
<feature type="domain" description="AB hydrolase-1" evidence="1">
    <location>
        <begin position="18"/>
        <end position="249"/>
    </location>
</feature>
<dbReference type="GO" id="GO:0016787">
    <property type="term" value="F:hydrolase activity"/>
    <property type="evidence" value="ECO:0007669"/>
    <property type="project" value="UniProtKB-KW"/>
</dbReference>
<dbReference type="PANTHER" id="PTHR43194:SF2">
    <property type="entry name" value="PEROXISOMAL MEMBRANE PROTEIN LPX1"/>
    <property type="match status" value="1"/>
</dbReference>
<evidence type="ECO:0000259" key="1">
    <source>
        <dbReference type="Pfam" id="PF12697"/>
    </source>
</evidence>
<accession>A0A7I7QSD8</accession>
<dbReference type="EMBL" id="AP022588">
    <property type="protein sequence ID" value="BBY29224.1"/>
    <property type="molecule type" value="Genomic_DNA"/>
</dbReference>
<dbReference type="RefSeq" id="WP_163798005.1">
    <property type="nucleotide sequence ID" value="NZ_AP022588.1"/>
</dbReference>
<dbReference type="Pfam" id="PF12697">
    <property type="entry name" value="Abhydrolase_6"/>
    <property type="match status" value="1"/>
</dbReference>
<dbReference type="AlphaFoldDB" id="A0A7I7QSD8"/>